<keyword evidence="2" id="KW-0812">Transmembrane</keyword>
<feature type="transmembrane region" description="Helical" evidence="2">
    <location>
        <begin position="382"/>
        <end position="408"/>
    </location>
</feature>
<dbReference type="AlphaFoldDB" id="A0A7S3WS50"/>
<evidence type="ECO:0000256" key="1">
    <source>
        <dbReference type="SAM" id="MobiDB-lite"/>
    </source>
</evidence>
<feature type="signal peptide" evidence="3">
    <location>
        <begin position="1"/>
        <end position="38"/>
    </location>
</feature>
<protein>
    <recommendedName>
        <fullName evidence="5">TLC domain-containing protein</fullName>
    </recommendedName>
</protein>
<sequence length="502" mass="55053">MSAARFRLAQGSRRPAAAIAAAAALLSTLVAAPPPTLSDVISSLDHAVAALGLWPTAESAAAGDHDWCVNAECMRTVFRVSASEVTLGGVPDVVIGDFSVLRFLLSVVVAGVVSNVAMRIADTIARLLFTHFDAAKCSLPSVLPWPDPAGNSKPFDVPVPEASEEQLASFLAFRGVALPATDAARREAAAREAISYMAELFDRKHDDWCYRHYALREKGLAFPYRAPFMDDWNFYGETSAHLRPVGNGQIIFALHHAVEGFMMPLLYFWTHNPSYFFFSMYADMGVEAYDTLAMLYRRWTGRDHTLTRHHPAVDHILTPHHLFGVFFETLALMGGPGISKTFMFHVEASAHASGVFILAAIVMHQTPAQSWPRFLYRFQKCVVAAIVACRVIWWIPVAAGSLRLAYAYSGDFPAWLAPYGIRGLGHSFPLLSPVFLFSLLLIGFYTHFNADQLQYNLKLLRKAAARVRAANEAEKPAPAKHAPAKLASPAQRKSPRLAAASA</sequence>
<feature type="compositionally biased region" description="Low complexity" evidence="1">
    <location>
        <begin position="479"/>
        <end position="490"/>
    </location>
</feature>
<organism evidence="4">
    <name type="scientific">Emiliania huxleyi</name>
    <name type="common">Coccolithophore</name>
    <name type="synonym">Pontosphaera huxleyi</name>
    <dbReference type="NCBI Taxonomy" id="2903"/>
    <lineage>
        <taxon>Eukaryota</taxon>
        <taxon>Haptista</taxon>
        <taxon>Haptophyta</taxon>
        <taxon>Prymnesiophyceae</taxon>
        <taxon>Isochrysidales</taxon>
        <taxon>Noelaerhabdaceae</taxon>
        <taxon>Emiliania</taxon>
    </lineage>
</organism>
<keyword evidence="3" id="KW-0732">Signal</keyword>
<feature type="transmembrane region" description="Helical" evidence="2">
    <location>
        <begin position="428"/>
        <end position="448"/>
    </location>
</feature>
<accession>A0A7S3WS50</accession>
<proteinExistence type="predicted"/>
<reference evidence="4" key="1">
    <citation type="submission" date="2021-01" db="EMBL/GenBank/DDBJ databases">
        <authorList>
            <person name="Corre E."/>
            <person name="Pelletier E."/>
            <person name="Niang G."/>
            <person name="Scheremetjew M."/>
            <person name="Finn R."/>
            <person name="Kale V."/>
            <person name="Holt S."/>
            <person name="Cochrane G."/>
            <person name="Meng A."/>
            <person name="Brown T."/>
            <person name="Cohen L."/>
        </authorList>
    </citation>
    <scope>NUCLEOTIDE SEQUENCE</scope>
    <source>
        <strain evidence="4">379</strain>
    </source>
</reference>
<feature type="chain" id="PRO_5030784208" description="TLC domain-containing protein" evidence="3">
    <location>
        <begin position="39"/>
        <end position="502"/>
    </location>
</feature>
<gene>
    <name evidence="4" type="ORF">EHUX00137_LOCUS32507</name>
</gene>
<feature type="region of interest" description="Disordered" evidence="1">
    <location>
        <begin position="471"/>
        <end position="502"/>
    </location>
</feature>
<dbReference type="EMBL" id="HBIR01041632">
    <property type="protein sequence ID" value="CAE0574403.1"/>
    <property type="molecule type" value="Transcribed_RNA"/>
</dbReference>
<name>A0A7S3WS50_EMIHU</name>
<keyword evidence="2" id="KW-1133">Transmembrane helix</keyword>
<evidence type="ECO:0000256" key="3">
    <source>
        <dbReference type="SAM" id="SignalP"/>
    </source>
</evidence>
<feature type="transmembrane region" description="Helical" evidence="2">
    <location>
        <begin position="342"/>
        <end position="362"/>
    </location>
</feature>
<evidence type="ECO:0000313" key="4">
    <source>
        <dbReference type="EMBL" id="CAE0574403.1"/>
    </source>
</evidence>
<evidence type="ECO:0000256" key="2">
    <source>
        <dbReference type="SAM" id="Phobius"/>
    </source>
</evidence>
<evidence type="ECO:0008006" key="5">
    <source>
        <dbReference type="Google" id="ProtNLM"/>
    </source>
</evidence>
<keyword evidence="2" id="KW-0472">Membrane</keyword>